<dbReference type="AlphaFoldDB" id="A0AAE3H291"/>
<dbReference type="Proteomes" id="UP001204144">
    <property type="component" value="Unassembled WGS sequence"/>
</dbReference>
<comment type="caution">
    <text evidence="1">The sequence shown here is derived from an EMBL/GenBank/DDBJ whole genome shotgun (WGS) entry which is preliminary data.</text>
</comment>
<gene>
    <name evidence="1" type="ORF">EGI31_08355</name>
</gene>
<name>A0AAE3H291_9BACT</name>
<dbReference type="RefSeq" id="WP_255036743.1">
    <property type="nucleotide sequence ID" value="NZ_RJUF01000018.1"/>
</dbReference>
<reference evidence="1 2" key="1">
    <citation type="submission" date="2018-11" db="EMBL/GenBank/DDBJ databases">
        <title>Novel bacteria species description.</title>
        <authorList>
            <person name="Han J.-H."/>
        </authorList>
    </citation>
    <scope>NUCLEOTIDE SEQUENCE [LARGE SCALE GENOMIC DNA]</scope>
    <source>
        <strain evidence="1 2">KCTC23259</strain>
    </source>
</reference>
<dbReference type="EMBL" id="RJUF01000018">
    <property type="protein sequence ID" value="MCP9762965.1"/>
    <property type="molecule type" value="Genomic_DNA"/>
</dbReference>
<evidence type="ECO:0000313" key="2">
    <source>
        <dbReference type="Proteomes" id="UP001204144"/>
    </source>
</evidence>
<accession>A0AAE3H291</accession>
<sequence length="313" mass="36643">MKSANFLELLNSLCGEYAYSSSSFLDYLEAFPLYKPSISNYVLGIIDKVEAGNFTREEYEEYSSWVFHDSDRVDFNSQGEEIIVTSDDLRSRFYTDLNLRIIEELQTSYQKLYNSLRTLGSLKEIQDEVNFWQIEVEKYIATYKNVQDKLDYSQIYKDVTSKLEVFSTELNFFTTHQSSTTYIFDSYPKWGDMPSWVFYKILEKLVFTDDAGFISRSDYDRFVIMALSGYKNTKIKLGKFNKGEFVKPFCLLKVANEDLFSAKHSYLPYLDLITQCFDVDWSAPKVKEVMKKRMSKVRTSNPTPELKASYLRA</sequence>
<organism evidence="1 2">
    <name type="scientific">Lacihabitans soyangensis</name>
    <dbReference type="NCBI Taxonomy" id="869394"/>
    <lineage>
        <taxon>Bacteria</taxon>
        <taxon>Pseudomonadati</taxon>
        <taxon>Bacteroidota</taxon>
        <taxon>Cytophagia</taxon>
        <taxon>Cytophagales</taxon>
        <taxon>Leadbetterellaceae</taxon>
        <taxon>Lacihabitans</taxon>
    </lineage>
</organism>
<protein>
    <submittedName>
        <fullName evidence="1">Uncharacterized protein</fullName>
    </submittedName>
</protein>
<keyword evidence="2" id="KW-1185">Reference proteome</keyword>
<proteinExistence type="predicted"/>
<evidence type="ECO:0000313" key="1">
    <source>
        <dbReference type="EMBL" id="MCP9762965.1"/>
    </source>
</evidence>